<dbReference type="PANTHER" id="PTHR33789:SF11">
    <property type="entry name" value="OS05G0202300 PROTEIN"/>
    <property type="match status" value="1"/>
</dbReference>
<dbReference type="EMBL" id="DQ993357">
    <property type="protein sequence ID" value="ABI79448.1"/>
    <property type="molecule type" value="mRNA"/>
</dbReference>
<dbReference type="Gene3D" id="3.30.530.20">
    <property type="match status" value="1"/>
</dbReference>
<dbReference type="PANTHER" id="PTHR33789">
    <property type="entry name" value="LACHRYMATORY-FACTOR SYNTHASE"/>
    <property type="match status" value="1"/>
</dbReference>
<dbReference type="Pfam" id="PF10604">
    <property type="entry name" value="Polyketide_cyc2"/>
    <property type="match status" value="1"/>
</dbReference>
<evidence type="ECO:0000256" key="1">
    <source>
        <dbReference type="SAM" id="SignalP"/>
    </source>
</evidence>
<feature type="chain" id="PRO_5002711456" evidence="1">
    <location>
        <begin position="24"/>
        <end position="183"/>
    </location>
</feature>
<protein>
    <submittedName>
        <fullName evidence="2">Apoplastic protein</fullName>
    </submittedName>
</protein>
<dbReference type="InterPro" id="IPR053249">
    <property type="entry name" value="LFS"/>
</dbReference>
<dbReference type="AlphaFoldDB" id="A7J9M0"/>
<reference evidence="2" key="1">
    <citation type="submission" date="2006-09" db="EMBL/GenBank/DDBJ databases">
        <title>Cloning of a cDNA encoding apoplastic protein from Arnebia euchroma (Royle) Johnston Contr.</title>
        <authorList>
            <person name="Singh R.S."/>
            <person name="Kumar S."/>
            <person name="Ahuja P.S."/>
        </authorList>
    </citation>
    <scope>NUCLEOTIDE SEQUENCE</scope>
</reference>
<accession>A7J9M0</accession>
<name>A7J9M0_ARNEU</name>
<dbReference type="GO" id="GO:0004864">
    <property type="term" value="F:protein phosphatase inhibitor activity"/>
    <property type="evidence" value="ECO:0007669"/>
    <property type="project" value="UniProtKB-ARBA"/>
</dbReference>
<dbReference type="SUPFAM" id="SSF55961">
    <property type="entry name" value="Bet v1-like"/>
    <property type="match status" value="1"/>
</dbReference>
<keyword evidence="1" id="KW-0732">Signal</keyword>
<proteinExistence type="evidence at transcript level"/>
<dbReference type="InterPro" id="IPR023393">
    <property type="entry name" value="START-like_dom_sf"/>
</dbReference>
<feature type="signal peptide" evidence="1">
    <location>
        <begin position="1"/>
        <end position="23"/>
    </location>
</feature>
<dbReference type="InterPro" id="IPR019587">
    <property type="entry name" value="Polyketide_cyclase/dehydratase"/>
</dbReference>
<organism evidence="2">
    <name type="scientific">Arnebia euchroma</name>
    <name type="common">Pink arnebia</name>
    <name type="synonym">Lithospermum euchromon</name>
    <dbReference type="NCBI Taxonomy" id="373122"/>
    <lineage>
        <taxon>Eukaryota</taxon>
        <taxon>Viridiplantae</taxon>
        <taxon>Streptophyta</taxon>
        <taxon>Embryophyta</taxon>
        <taxon>Tracheophyta</taxon>
        <taxon>Spermatophyta</taxon>
        <taxon>Magnoliopsida</taxon>
        <taxon>eudicotyledons</taxon>
        <taxon>Gunneridae</taxon>
        <taxon>Pentapetalae</taxon>
        <taxon>asterids</taxon>
        <taxon>lamiids</taxon>
        <taxon>Boraginales</taxon>
        <taxon>Boraginaceae</taxon>
        <taxon>Boraginoideae</taxon>
        <taxon>Lithospermeae</taxon>
        <taxon>Arnebia</taxon>
    </lineage>
</organism>
<evidence type="ECO:0000313" key="2">
    <source>
        <dbReference type="EMBL" id="ABI79448.1"/>
    </source>
</evidence>
<sequence>MSLNYHFLLSLSILLFITQTSLPSSASKLPIWEGSAYAEVNVPTEKAWPFVEDFCNAYKIYPVTISFCEKGDPKHVKPGDQRLTGVFMNGTDEVQFEQHRLLKIDRVKRYITYKMMANNLNVTYYKVTVSVMPSKKIKNGSLMRWHYKIRAVKGYDHQMFVHVFQSLVDPVPGSIHKWLAKHK</sequence>